<dbReference type="InterPro" id="IPR051468">
    <property type="entry name" value="Fungal_SecMetab_SDRs"/>
</dbReference>
<dbReference type="Gene3D" id="3.40.50.720">
    <property type="entry name" value="NAD(P)-binding Rossmann-like Domain"/>
    <property type="match status" value="1"/>
</dbReference>
<evidence type="ECO:0000313" key="2">
    <source>
        <dbReference type="EMBL" id="KAK0641684.1"/>
    </source>
</evidence>
<name>A0AA39XWR9_9PEZI</name>
<accession>A0AA39XWR9</accession>
<dbReference type="GO" id="GO:0016491">
    <property type="term" value="F:oxidoreductase activity"/>
    <property type="evidence" value="ECO:0007669"/>
    <property type="project" value="TreeGrafter"/>
</dbReference>
<organism evidence="2 3">
    <name type="scientific">Cercophora newfieldiana</name>
    <dbReference type="NCBI Taxonomy" id="92897"/>
    <lineage>
        <taxon>Eukaryota</taxon>
        <taxon>Fungi</taxon>
        <taxon>Dikarya</taxon>
        <taxon>Ascomycota</taxon>
        <taxon>Pezizomycotina</taxon>
        <taxon>Sordariomycetes</taxon>
        <taxon>Sordariomycetidae</taxon>
        <taxon>Sordariales</taxon>
        <taxon>Lasiosphaeriaceae</taxon>
        <taxon>Cercophora</taxon>
    </lineage>
</organism>
<proteinExistence type="inferred from homology"/>
<dbReference type="Pfam" id="PF00106">
    <property type="entry name" value="adh_short"/>
    <property type="match status" value="1"/>
</dbReference>
<evidence type="ECO:0000313" key="3">
    <source>
        <dbReference type="Proteomes" id="UP001174936"/>
    </source>
</evidence>
<comment type="similarity">
    <text evidence="1">Belongs to the short-chain dehydrogenases/reductases (SDR) family.</text>
</comment>
<reference evidence="2" key="1">
    <citation type="submission" date="2023-06" db="EMBL/GenBank/DDBJ databases">
        <title>Genome-scale phylogeny and comparative genomics of the fungal order Sordariales.</title>
        <authorList>
            <consortium name="Lawrence Berkeley National Laboratory"/>
            <person name="Hensen N."/>
            <person name="Bonometti L."/>
            <person name="Westerberg I."/>
            <person name="Brannstrom I.O."/>
            <person name="Guillou S."/>
            <person name="Cros-Aarteil S."/>
            <person name="Calhoun S."/>
            <person name="Haridas S."/>
            <person name="Kuo A."/>
            <person name="Mondo S."/>
            <person name="Pangilinan J."/>
            <person name="Riley R."/>
            <person name="Labutti K."/>
            <person name="Andreopoulos B."/>
            <person name="Lipzen A."/>
            <person name="Chen C."/>
            <person name="Yanf M."/>
            <person name="Daum C."/>
            <person name="Ng V."/>
            <person name="Clum A."/>
            <person name="Steindorff A."/>
            <person name="Ohm R."/>
            <person name="Martin F."/>
            <person name="Silar P."/>
            <person name="Natvig D."/>
            <person name="Lalanne C."/>
            <person name="Gautier V."/>
            <person name="Ament-Velasquez S.L."/>
            <person name="Kruys A."/>
            <person name="Hutchinson M.I."/>
            <person name="Powell A.J."/>
            <person name="Barry K."/>
            <person name="Miller A.N."/>
            <person name="Grigoriev I.V."/>
            <person name="Debuchy R."/>
            <person name="Gladieux P."/>
            <person name="Thoren M.H."/>
            <person name="Johannesson H."/>
        </authorList>
    </citation>
    <scope>NUCLEOTIDE SEQUENCE</scope>
    <source>
        <strain evidence="2">SMH2532-1</strain>
    </source>
</reference>
<protein>
    <submittedName>
        <fullName evidence="2">Uncharacterized protein</fullName>
    </submittedName>
</protein>
<dbReference type="SUPFAM" id="SSF51735">
    <property type="entry name" value="NAD(P)-binding Rossmann-fold domains"/>
    <property type="match status" value="1"/>
</dbReference>
<dbReference type="PRINTS" id="PR00081">
    <property type="entry name" value="GDHRDH"/>
</dbReference>
<dbReference type="PANTHER" id="PTHR43544:SF26">
    <property type="entry name" value="SHORT CHAIN DEHYDROGENASE_REDUCTASE FAMILY OXIDOREDUCTASE (JCVI)"/>
    <property type="match status" value="1"/>
</dbReference>
<evidence type="ECO:0000256" key="1">
    <source>
        <dbReference type="ARBA" id="ARBA00006484"/>
    </source>
</evidence>
<dbReference type="InterPro" id="IPR002347">
    <property type="entry name" value="SDR_fam"/>
</dbReference>
<sequence length="247" mass="26643">MAHTTILITGGNRGLGLGLVEKFLLRPNHTVIAANRDPTHPTSQALADLPKGDGSKLIVIKYDAATEQGAIDAVNQIQDYGVEHLDIVVANAAIVKHYPLVKDARRDEMLEHYQVNVLGPVALYQATRDLLQKSPSGKPIFAFMGSGAGALGRQPPVPNALYGASKSAVAWYGVRINAEDEWLNTFVLDPGWVQTEMGKEAARQFGVDSPPTTTEESVSGLYNVLTTATKEKYGGKVVLYTGEVQIF</sequence>
<dbReference type="GO" id="GO:0005737">
    <property type="term" value="C:cytoplasm"/>
    <property type="evidence" value="ECO:0007669"/>
    <property type="project" value="TreeGrafter"/>
</dbReference>
<gene>
    <name evidence="2" type="ORF">B0T16DRAFT_380607</name>
</gene>
<dbReference type="AlphaFoldDB" id="A0AA39XWR9"/>
<dbReference type="EMBL" id="JAULSV010000006">
    <property type="protein sequence ID" value="KAK0641684.1"/>
    <property type="molecule type" value="Genomic_DNA"/>
</dbReference>
<keyword evidence="3" id="KW-1185">Reference proteome</keyword>
<dbReference type="Proteomes" id="UP001174936">
    <property type="component" value="Unassembled WGS sequence"/>
</dbReference>
<comment type="caution">
    <text evidence="2">The sequence shown here is derived from an EMBL/GenBank/DDBJ whole genome shotgun (WGS) entry which is preliminary data.</text>
</comment>
<dbReference type="InterPro" id="IPR036291">
    <property type="entry name" value="NAD(P)-bd_dom_sf"/>
</dbReference>
<dbReference type="PANTHER" id="PTHR43544">
    <property type="entry name" value="SHORT-CHAIN DEHYDROGENASE/REDUCTASE"/>
    <property type="match status" value="1"/>
</dbReference>